<name>A0A2H0BRH6_9BACT</name>
<dbReference type="InterPro" id="IPR036513">
    <property type="entry name" value="STAS_dom_sf"/>
</dbReference>
<reference evidence="1 2" key="1">
    <citation type="submission" date="2017-09" db="EMBL/GenBank/DDBJ databases">
        <title>Depth-based differentiation of microbial function through sediment-hosted aquifers and enrichment of novel symbionts in the deep terrestrial subsurface.</title>
        <authorList>
            <person name="Probst A.J."/>
            <person name="Ladd B."/>
            <person name="Jarett J.K."/>
            <person name="Geller-Mcgrath D.E."/>
            <person name="Sieber C.M."/>
            <person name="Emerson J.B."/>
            <person name="Anantharaman K."/>
            <person name="Thomas B.C."/>
            <person name="Malmstrom R."/>
            <person name="Stieglmeier M."/>
            <person name="Klingl A."/>
            <person name="Woyke T."/>
            <person name="Ryan C.M."/>
            <person name="Banfield J.F."/>
        </authorList>
    </citation>
    <scope>NUCLEOTIDE SEQUENCE [LARGE SCALE GENOMIC DNA]</scope>
    <source>
        <strain evidence="1">CG22_combo_CG10-13_8_21_14_all_47_17</strain>
    </source>
</reference>
<gene>
    <name evidence="1" type="ORF">COX00_04155</name>
</gene>
<evidence type="ECO:0000313" key="2">
    <source>
        <dbReference type="Proteomes" id="UP000231581"/>
    </source>
</evidence>
<sequence length="149" mass="16454">MFEKKISEQTLKAIVSKAHRTHYSILNGFTQTSLRGYIDNAIVAEIREEFQNIFTLETPLSVWVVDAMEVESYESTAVPLFGELMATLHEHGTTLLIVASTPGSKMGMFFSSIGFSSPLSIKHCSSADEAEDLARDFLEAEKASKDTGK</sequence>
<dbReference type="SUPFAM" id="SSF52091">
    <property type="entry name" value="SpoIIaa-like"/>
    <property type="match status" value="1"/>
</dbReference>
<dbReference type="EMBL" id="PCSZ01000076">
    <property type="protein sequence ID" value="PIP60224.1"/>
    <property type="molecule type" value="Genomic_DNA"/>
</dbReference>
<accession>A0A2H0BRH6</accession>
<protein>
    <recommendedName>
        <fullName evidence="3">STAS domain-containing protein</fullName>
    </recommendedName>
</protein>
<evidence type="ECO:0000313" key="1">
    <source>
        <dbReference type="EMBL" id="PIP60224.1"/>
    </source>
</evidence>
<dbReference type="Proteomes" id="UP000231581">
    <property type="component" value="Unassembled WGS sequence"/>
</dbReference>
<comment type="caution">
    <text evidence="1">The sequence shown here is derived from an EMBL/GenBank/DDBJ whole genome shotgun (WGS) entry which is preliminary data.</text>
</comment>
<evidence type="ECO:0008006" key="3">
    <source>
        <dbReference type="Google" id="ProtNLM"/>
    </source>
</evidence>
<dbReference type="AlphaFoldDB" id="A0A2H0BRH6"/>
<proteinExistence type="predicted"/>
<organism evidence="1 2">
    <name type="scientific">Candidatus Uhrbacteria bacterium CG22_combo_CG10-13_8_21_14_all_47_17</name>
    <dbReference type="NCBI Taxonomy" id="1975041"/>
    <lineage>
        <taxon>Bacteria</taxon>
        <taxon>Candidatus Uhriibacteriota</taxon>
    </lineage>
</organism>